<organism evidence="7 8">
    <name type="scientific">Handroanthus impetiginosus</name>
    <dbReference type="NCBI Taxonomy" id="429701"/>
    <lineage>
        <taxon>Eukaryota</taxon>
        <taxon>Viridiplantae</taxon>
        <taxon>Streptophyta</taxon>
        <taxon>Embryophyta</taxon>
        <taxon>Tracheophyta</taxon>
        <taxon>Spermatophyta</taxon>
        <taxon>Magnoliopsida</taxon>
        <taxon>eudicotyledons</taxon>
        <taxon>Gunneridae</taxon>
        <taxon>Pentapetalae</taxon>
        <taxon>asterids</taxon>
        <taxon>lamiids</taxon>
        <taxon>Lamiales</taxon>
        <taxon>Bignoniaceae</taxon>
        <taxon>Crescentiina</taxon>
        <taxon>Tabebuia alliance</taxon>
        <taxon>Handroanthus</taxon>
    </lineage>
</organism>
<dbReference type="PANTHER" id="PTHR31232:SF172">
    <property type="entry name" value="S-PROTEIN HOMOLOG"/>
    <property type="match status" value="1"/>
</dbReference>
<dbReference type="AlphaFoldDB" id="A0A2G9H8H5"/>
<evidence type="ECO:0000256" key="1">
    <source>
        <dbReference type="ARBA" id="ARBA00004613"/>
    </source>
</evidence>
<proteinExistence type="inferred from homology"/>
<dbReference type="OrthoDB" id="1848419at2759"/>
<evidence type="ECO:0000313" key="7">
    <source>
        <dbReference type="EMBL" id="PIN13809.1"/>
    </source>
</evidence>
<dbReference type="Proteomes" id="UP000231279">
    <property type="component" value="Unassembled WGS sequence"/>
</dbReference>
<gene>
    <name evidence="7" type="ORF">CDL12_13580</name>
</gene>
<sequence>MSYNDFTVAISSLYKTSVKLENIKTLPREKFDVYIHNSLPNNNSPLLIHCFSGDDDFGNHTLRMHEDFHWEFRMNIILSTEYFCRFRWGSRDKRYKVFNKHLAPNCEGFKAKDPNICYWSIRDDGFWISNQIPPITLVQIYTWLIGRSYCEVDHGRGNNTCLWSVKQDGFYIGNHIPPTNLTKLHDW</sequence>
<dbReference type="GO" id="GO:0060320">
    <property type="term" value="P:rejection of self pollen"/>
    <property type="evidence" value="ECO:0007669"/>
    <property type="project" value="UniProtKB-KW"/>
</dbReference>
<dbReference type="EMBL" id="NKXS01002404">
    <property type="protein sequence ID" value="PIN13809.1"/>
    <property type="molecule type" value="Genomic_DNA"/>
</dbReference>
<reference evidence="8" key="1">
    <citation type="journal article" date="2018" name="Gigascience">
        <title>Genome assembly of the Pink Ipe (Handroanthus impetiginosus, Bignoniaceae), a highly valued, ecologically keystone Neotropical timber forest tree.</title>
        <authorList>
            <person name="Silva-Junior O.B."/>
            <person name="Grattapaglia D."/>
            <person name="Novaes E."/>
            <person name="Collevatti R.G."/>
        </authorList>
    </citation>
    <scope>NUCLEOTIDE SEQUENCE [LARGE SCALE GENOMIC DNA]</scope>
    <source>
        <strain evidence="8">cv. UFG-1</strain>
    </source>
</reference>
<evidence type="ECO:0000256" key="4">
    <source>
        <dbReference type="ARBA" id="ARBA00022525"/>
    </source>
</evidence>
<evidence type="ECO:0000256" key="2">
    <source>
        <dbReference type="ARBA" id="ARBA00005581"/>
    </source>
</evidence>
<evidence type="ECO:0000256" key="6">
    <source>
        <dbReference type="RuleBase" id="RU367044"/>
    </source>
</evidence>
<evidence type="ECO:0000313" key="8">
    <source>
        <dbReference type="Proteomes" id="UP000231279"/>
    </source>
</evidence>
<protein>
    <recommendedName>
        <fullName evidence="6">S-protein homolog</fullName>
    </recommendedName>
</protein>
<evidence type="ECO:0000256" key="5">
    <source>
        <dbReference type="ARBA" id="ARBA00022729"/>
    </source>
</evidence>
<dbReference type="GO" id="GO:0005576">
    <property type="term" value="C:extracellular region"/>
    <property type="evidence" value="ECO:0007669"/>
    <property type="project" value="UniProtKB-SubCell"/>
</dbReference>
<dbReference type="PANTHER" id="PTHR31232">
    <property type="match status" value="1"/>
</dbReference>
<comment type="subcellular location">
    <subcellularLocation>
        <location evidence="1 6">Secreted</location>
    </subcellularLocation>
</comment>
<name>A0A2G9H8H5_9LAMI</name>
<comment type="caution">
    <text evidence="7">The sequence shown here is derived from an EMBL/GenBank/DDBJ whole genome shotgun (WGS) entry which is preliminary data.</text>
</comment>
<dbReference type="Pfam" id="PF05938">
    <property type="entry name" value="Self-incomp_S1"/>
    <property type="match status" value="1"/>
</dbReference>
<dbReference type="STRING" id="429701.A0A2G9H8H5"/>
<keyword evidence="5" id="KW-0732">Signal</keyword>
<evidence type="ECO:0000256" key="3">
    <source>
        <dbReference type="ARBA" id="ARBA00022471"/>
    </source>
</evidence>
<dbReference type="InterPro" id="IPR010264">
    <property type="entry name" value="Self-incomp_S1"/>
</dbReference>
<keyword evidence="8" id="KW-1185">Reference proteome</keyword>
<accession>A0A2G9H8H5</accession>
<comment type="similarity">
    <text evidence="2 6">Belongs to the plant self-incompatibility (S1) protein family.</text>
</comment>
<keyword evidence="3 6" id="KW-0713">Self-incompatibility</keyword>
<keyword evidence="4 6" id="KW-0964">Secreted</keyword>